<dbReference type="Proteomes" id="UP000244519">
    <property type="component" value="Chromosome"/>
</dbReference>
<accession>A0A2U8BSZ3</accession>
<proteinExistence type="predicted"/>
<keyword evidence="2" id="KW-1185">Reference proteome</keyword>
<dbReference type="KEGG" id="fso:Fsol_00710"/>
<evidence type="ECO:0000313" key="1">
    <source>
        <dbReference type="EMBL" id="AWD33486.1"/>
    </source>
</evidence>
<reference evidence="1 2" key="1">
    <citation type="journal article" date="2018" name="Genome Biol. Evol.">
        <title>The Genome Sequence of "Candidatus Fokinia solitaria": Insights on Reductive Evolution in Rickettsiales.</title>
        <authorList>
            <person name="Floriano A.M."/>
            <person name="Castelli M."/>
            <person name="Krenek S."/>
            <person name="Berendonk T.U."/>
            <person name="Bazzocchi C."/>
            <person name="Petroni G."/>
            <person name="Sassera D."/>
        </authorList>
    </citation>
    <scope>NUCLEOTIDE SEQUENCE [LARGE SCALE GENOMIC DNA]</scope>
    <source>
        <strain evidence="1">Rio ETE_ALG 3VII</strain>
    </source>
</reference>
<sequence>MLMLKSIRQIYNQDESEWIFFRIVVLSIVSDGEAAN</sequence>
<name>A0A2U8BSZ3_9RICK</name>
<dbReference type="AlphaFoldDB" id="A0A2U8BSZ3"/>
<gene>
    <name evidence="1" type="ORF">Fsol_00710</name>
</gene>
<evidence type="ECO:0000313" key="2">
    <source>
        <dbReference type="Proteomes" id="UP000244519"/>
    </source>
</evidence>
<organism evidence="1 2">
    <name type="scientific">Candidatus Fokinia solitaria</name>
    <dbReference type="NCBI Taxonomy" id="1802984"/>
    <lineage>
        <taxon>Bacteria</taxon>
        <taxon>Pseudomonadati</taxon>
        <taxon>Pseudomonadota</taxon>
        <taxon>Alphaproteobacteria</taxon>
        <taxon>Rickettsiales</taxon>
        <taxon>Candidatus Midichloriaceae</taxon>
        <taxon>Candidatus Fokinia</taxon>
    </lineage>
</organism>
<protein>
    <submittedName>
        <fullName evidence="1">Uncharacterized protein</fullName>
    </submittedName>
</protein>
<dbReference type="EMBL" id="CP025989">
    <property type="protein sequence ID" value="AWD33486.1"/>
    <property type="molecule type" value="Genomic_DNA"/>
</dbReference>